<reference evidence="1" key="1">
    <citation type="journal article" date="2021" name="Proc. Natl. Acad. Sci. U.S.A.">
        <title>A Catalog of Tens of Thousands of Viruses from Human Metagenomes Reveals Hidden Associations with Chronic Diseases.</title>
        <authorList>
            <person name="Tisza M.J."/>
            <person name="Buck C.B."/>
        </authorList>
    </citation>
    <scope>NUCLEOTIDE SEQUENCE</scope>
    <source>
        <strain evidence="1">Ctgyi6</strain>
    </source>
</reference>
<accession>A0A8S5TXU1</accession>
<protein>
    <submittedName>
        <fullName evidence="1">Uncharacterized protein</fullName>
    </submittedName>
</protein>
<proteinExistence type="predicted"/>
<sequence length="157" mass="17579">MVMALEAGMPSAVRMLSACSLRSGSIRAYRFADFAISKTPFGLMVFIYVSIIHDCADNSNTNLDYFCKFSFNLNPVRDNIVDVMLSCRGGPPVILLMAFPQIQQQTKRHQPHLILAEMKVGKAVIKKPGKQFRIGDCYPTCAFFESFSLSTFRLVPL</sequence>
<name>A0A8S5TXU1_9CAUD</name>
<organism evidence="1">
    <name type="scientific">Siphoviridae sp. ctgyi6</name>
    <dbReference type="NCBI Taxonomy" id="2825610"/>
    <lineage>
        <taxon>Viruses</taxon>
        <taxon>Duplodnaviria</taxon>
        <taxon>Heunggongvirae</taxon>
        <taxon>Uroviricota</taxon>
        <taxon>Caudoviricetes</taxon>
    </lineage>
</organism>
<dbReference type="EMBL" id="BK015957">
    <property type="protein sequence ID" value="DAF87029.1"/>
    <property type="molecule type" value="Genomic_DNA"/>
</dbReference>
<evidence type="ECO:0000313" key="1">
    <source>
        <dbReference type="EMBL" id="DAF87029.1"/>
    </source>
</evidence>